<evidence type="ECO:0000256" key="7">
    <source>
        <dbReference type="ARBA" id="ARBA00023136"/>
    </source>
</evidence>
<dbReference type="GO" id="GO:0044874">
    <property type="term" value="P:lipoprotein localization to outer membrane"/>
    <property type="evidence" value="ECO:0007669"/>
    <property type="project" value="TreeGrafter"/>
</dbReference>
<protein>
    <submittedName>
        <fullName evidence="11">Lipoprotein-releasing system transmembrane subunit LolC</fullName>
    </submittedName>
</protein>
<keyword evidence="11" id="KW-0449">Lipoprotein</keyword>
<evidence type="ECO:0000256" key="4">
    <source>
        <dbReference type="ARBA" id="ARBA00022475"/>
    </source>
</evidence>
<dbReference type="InterPro" id="IPR025857">
    <property type="entry name" value="MacB_PCD"/>
</dbReference>
<comment type="caution">
    <text evidence="11">The sequence shown here is derived from an EMBL/GenBank/DDBJ whole genome shotgun (WGS) entry which is preliminary data.</text>
</comment>
<dbReference type="Pfam" id="PF02687">
    <property type="entry name" value="FtsX"/>
    <property type="match status" value="1"/>
</dbReference>
<keyword evidence="5 8" id="KW-0812">Transmembrane</keyword>
<dbReference type="Proteomes" id="UP000240243">
    <property type="component" value="Unassembled WGS sequence"/>
</dbReference>
<dbReference type="GO" id="GO:0042953">
    <property type="term" value="P:lipoprotein transport"/>
    <property type="evidence" value="ECO:0007669"/>
    <property type="project" value="InterPro"/>
</dbReference>
<keyword evidence="6 8" id="KW-1133">Transmembrane helix</keyword>
<dbReference type="InterPro" id="IPR051447">
    <property type="entry name" value="Lipoprotein-release_system"/>
</dbReference>
<dbReference type="EMBL" id="PXYG01000003">
    <property type="protein sequence ID" value="PSJ45588.1"/>
    <property type="molecule type" value="Genomic_DNA"/>
</dbReference>
<sequence>MFQPLTLMLGLRYAGARGRRSFASFVSGFSTIGILLGVAALILVSAVMNGFEQQLKDRMLGVIPHALVTNEQRRLADPAQYAALFEAGEVVEASTPFIRAEAMIQGPGHLTGVELYGLDPAFGHDRLLQGLDPRTREYFEYLPYGLVMGAGVARTLGVVPGDQVRVTVTEGSRFTPLGRVPSQRLFTLVGTFSTGNDVDGQVVLARLDDAARLLRYAPGEASGLRLWLRDPFELGRLPALPDGLRLDSWQQSRGELFQAVAMEKRLMSLMLALIILVAAFNILSAMVMVVTDKEAEIAMLQTLGLSRNRVMAVFMIQGGFSGVLGSLLGFGLGLLLCFNLDRLLDAAGINFYSAAGGSELPVLLLPGQLALILFSTLLLCVLASLYPAWRAARVHPAEALRYE</sequence>
<evidence type="ECO:0000256" key="2">
    <source>
        <dbReference type="ARBA" id="ARBA00005236"/>
    </source>
</evidence>
<dbReference type="InterPro" id="IPR003838">
    <property type="entry name" value="ABC3_permease_C"/>
</dbReference>
<feature type="transmembrane region" description="Helical" evidence="8">
    <location>
        <begin position="266"/>
        <end position="290"/>
    </location>
</feature>
<keyword evidence="3" id="KW-0813">Transport</keyword>
<keyword evidence="12" id="KW-1185">Reference proteome</keyword>
<evidence type="ECO:0000256" key="8">
    <source>
        <dbReference type="SAM" id="Phobius"/>
    </source>
</evidence>
<evidence type="ECO:0000259" key="10">
    <source>
        <dbReference type="Pfam" id="PF12704"/>
    </source>
</evidence>
<dbReference type="PANTHER" id="PTHR30489">
    <property type="entry name" value="LIPOPROTEIN-RELEASING SYSTEM TRANSMEMBRANE PROTEIN LOLE"/>
    <property type="match status" value="1"/>
</dbReference>
<dbReference type="AlphaFoldDB" id="A0A2P7R5U6"/>
<evidence type="ECO:0000313" key="12">
    <source>
        <dbReference type="Proteomes" id="UP000240243"/>
    </source>
</evidence>
<evidence type="ECO:0000313" key="11">
    <source>
        <dbReference type="EMBL" id="PSJ45588.1"/>
    </source>
</evidence>
<dbReference type="InterPro" id="IPR011925">
    <property type="entry name" value="LolCE_TM"/>
</dbReference>
<dbReference type="OrthoDB" id="9808461at2"/>
<gene>
    <name evidence="11" type="ORF">C7H85_09370</name>
</gene>
<organism evidence="11 12">
    <name type="scientific">Zobellella endophytica</name>
    <dbReference type="NCBI Taxonomy" id="2116700"/>
    <lineage>
        <taxon>Bacteria</taxon>
        <taxon>Pseudomonadati</taxon>
        <taxon>Pseudomonadota</taxon>
        <taxon>Gammaproteobacteria</taxon>
        <taxon>Aeromonadales</taxon>
        <taxon>Aeromonadaceae</taxon>
        <taxon>Zobellella</taxon>
    </lineage>
</organism>
<dbReference type="GO" id="GO:0098797">
    <property type="term" value="C:plasma membrane protein complex"/>
    <property type="evidence" value="ECO:0007669"/>
    <property type="project" value="TreeGrafter"/>
</dbReference>
<accession>A0A2P7R5U6</accession>
<feature type="transmembrane region" description="Helical" evidence="8">
    <location>
        <begin position="369"/>
        <end position="389"/>
    </location>
</feature>
<dbReference type="Pfam" id="PF12704">
    <property type="entry name" value="MacB_PCD"/>
    <property type="match status" value="1"/>
</dbReference>
<feature type="transmembrane region" description="Helical" evidence="8">
    <location>
        <begin position="310"/>
        <end position="336"/>
    </location>
</feature>
<comment type="similarity">
    <text evidence="2">Belongs to the ABC-4 integral membrane protein family. LolC/E subfamily.</text>
</comment>
<keyword evidence="4" id="KW-1003">Cell membrane</keyword>
<evidence type="ECO:0000256" key="6">
    <source>
        <dbReference type="ARBA" id="ARBA00022989"/>
    </source>
</evidence>
<evidence type="ECO:0000259" key="9">
    <source>
        <dbReference type="Pfam" id="PF02687"/>
    </source>
</evidence>
<dbReference type="RefSeq" id="WP_106729452.1">
    <property type="nucleotide sequence ID" value="NZ_PXYG01000003.1"/>
</dbReference>
<feature type="domain" description="ABC3 transporter permease C-terminal" evidence="9">
    <location>
        <begin position="269"/>
        <end position="396"/>
    </location>
</feature>
<evidence type="ECO:0000256" key="5">
    <source>
        <dbReference type="ARBA" id="ARBA00022692"/>
    </source>
</evidence>
<proteinExistence type="inferred from homology"/>
<keyword evidence="7 8" id="KW-0472">Membrane</keyword>
<dbReference type="NCBIfam" id="TIGR02212">
    <property type="entry name" value="lolCE"/>
    <property type="match status" value="1"/>
</dbReference>
<feature type="transmembrane region" description="Helical" evidence="8">
    <location>
        <begin position="21"/>
        <end position="48"/>
    </location>
</feature>
<dbReference type="PANTHER" id="PTHR30489:SF8">
    <property type="entry name" value="LIPOPROTEIN-RELEASING SYSTEM TRANSMEMBRANE PROTEIN LOLC"/>
    <property type="match status" value="1"/>
</dbReference>
<reference evidence="11 12" key="1">
    <citation type="submission" date="2018-03" db="EMBL/GenBank/DDBJ databases">
        <title>The draft genome of Zobellella sp. 59N8.</title>
        <authorList>
            <person name="Liu L."/>
            <person name="Li L."/>
            <person name="Zhang X."/>
            <person name="Liang L."/>
            <person name="Wang T."/>
        </authorList>
    </citation>
    <scope>NUCLEOTIDE SEQUENCE [LARGE SCALE GENOMIC DNA]</scope>
    <source>
        <strain evidence="11 12">59N8</strain>
    </source>
</reference>
<comment type="subcellular location">
    <subcellularLocation>
        <location evidence="1">Cell membrane</location>
        <topology evidence="1">Multi-pass membrane protein</topology>
    </subcellularLocation>
</comment>
<name>A0A2P7R5U6_9GAMM</name>
<evidence type="ECO:0000256" key="3">
    <source>
        <dbReference type="ARBA" id="ARBA00022448"/>
    </source>
</evidence>
<evidence type="ECO:0000256" key="1">
    <source>
        <dbReference type="ARBA" id="ARBA00004651"/>
    </source>
</evidence>
<feature type="domain" description="MacB-like periplasmic core" evidence="10">
    <location>
        <begin position="28"/>
        <end position="211"/>
    </location>
</feature>